<dbReference type="PANTHER" id="PTHR17920">
    <property type="entry name" value="TRANSMEMBRANE AND COILED-COIL DOMAIN-CONTAINING PROTEIN 4 TMCO4"/>
    <property type="match status" value="1"/>
</dbReference>
<dbReference type="GeneID" id="54454466"/>
<dbReference type="GO" id="GO:0016020">
    <property type="term" value="C:membrane"/>
    <property type="evidence" value="ECO:0007669"/>
    <property type="project" value="UniProtKB-SubCell"/>
</dbReference>
<gene>
    <name evidence="6 8" type="ORF">BDZ99DRAFT_237445</name>
</gene>
<proteinExistence type="predicted"/>
<dbReference type="InterPro" id="IPR007941">
    <property type="entry name" value="DUF726"/>
</dbReference>
<reference evidence="8" key="2">
    <citation type="submission" date="2020-04" db="EMBL/GenBank/DDBJ databases">
        <authorList>
            <consortium name="NCBI Genome Project"/>
        </authorList>
    </citation>
    <scope>NUCLEOTIDE SEQUENCE</scope>
    <source>
        <strain evidence="8">CBS 304.34</strain>
    </source>
</reference>
<dbReference type="EMBL" id="MU003695">
    <property type="protein sequence ID" value="KAF2814432.1"/>
    <property type="molecule type" value="Genomic_DNA"/>
</dbReference>
<keyword evidence="3 5" id="KW-1133">Transmembrane helix</keyword>
<dbReference type="Pfam" id="PF05277">
    <property type="entry name" value="DUF726"/>
    <property type="match status" value="1"/>
</dbReference>
<comment type="subcellular location">
    <subcellularLocation>
        <location evidence="1">Membrane</location>
        <topology evidence="1">Multi-pass membrane protein</topology>
    </subcellularLocation>
</comment>
<dbReference type="RefSeq" id="XP_033581396.1">
    <property type="nucleotide sequence ID" value="XM_033713573.1"/>
</dbReference>
<evidence type="ECO:0000313" key="6">
    <source>
        <dbReference type="EMBL" id="KAF2814432.1"/>
    </source>
</evidence>
<dbReference type="Proteomes" id="UP000504636">
    <property type="component" value="Unplaced"/>
</dbReference>
<feature type="transmembrane region" description="Helical" evidence="5">
    <location>
        <begin position="156"/>
        <end position="179"/>
    </location>
</feature>
<evidence type="ECO:0000256" key="3">
    <source>
        <dbReference type="ARBA" id="ARBA00022989"/>
    </source>
</evidence>
<protein>
    <submittedName>
        <fullName evidence="6 8">DUF726-domain-containing protein</fullName>
    </submittedName>
</protein>
<evidence type="ECO:0000256" key="1">
    <source>
        <dbReference type="ARBA" id="ARBA00004141"/>
    </source>
</evidence>
<keyword evidence="7" id="KW-1185">Reference proteome</keyword>
<evidence type="ECO:0000256" key="5">
    <source>
        <dbReference type="SAM" id="Phobius"/>
    </source>
</evidence>
<evidence type="ECO:0000256" key="4">
    <source>
        <dbReference type="ARBA" id="ARBA00023136"/>
    </source>
</evidence>
<evidence type="ECO:0000313" key="8">
    <source>
        <dbReference type="RefSeq" id="XP_033581396.1"/>
    </source>
</evidence>
<reference evidence="8" key="3">
    <citation type="submission" date="2025-04" db="UniProtKB">
        <authorList>
            <consortium name="RefSeq"/>
        </authorList>
    </citation>
    <scope>IDENTIFICATION</scope>
    <source>
        <strain evidence="8">CBS 304.34</strain>
    </source>
</reference>
<dbReference type="PANTHER" id="PTHR17920:SF22">
    <property type="entry name" value="DUF726 DOMAIN PROTEIN (AFU_ORTHOLOGUE AFUA_2G12860)"/>
    <property type="match status" value="1"/>
</dbReference>
<evidence type="ECO:0000256" key="2">
    <source>
        <dbReference type="ARBA" id="ARBA00022692"/>
    </source>
</evidence>
<keyword evidence="2 5" id="KW-0812">Transmembrane</keyword>
<sequence length="350" mass="37787">MQRICDVVGVRGEVVRRAKAKRKVETEAAEMEKRNIDYLNWAEGESTGETISNEPAIGTHGYTAISTTLAKFDESKRVSILHCLLLLLLSLEHYPAHSRVLLLYISSSLCLFVEVLATHEKSFAEGLLATPASHMDADESTKKKASDDAVARRWKVGLATVGGAVLIGVTGGLAAPLLAGGVGTVMGGLGLGATVISGYLGALAGSTVLVGSLFRAYGGKMTGKIMDQYAKAVEDFQFIPIRASYTPASQCRTEEMSFRDSRQQEQHRLHVAIGISGWLNSESDVTIPWDVLHCTGIEPFALHWELDALLRLGTSLTEVFKSYAWEGAKIESFVALYSALCMQSCGRLAS</sequence>
<reference evidence="6 8" key="1">
    <citation type="journal article" date="2020" name="Stud. Mycol.">
        <title>101 Dothideomycetes genomes: a test case for predicting lifestyles and emergence of pathogens.</title>
        <authorList>
            <person name="Haridas S."/>
            <person name="Albert R."/>
            <person name="Binder M."/>
            <person name="Bloem J."/>
            <person name="Labutti K."/>
            <person name="Salamov A."/>
            <person name="Andreopoulos B."/>
            <person name="Baker S."/>
            <person name="Barry K."/>
            <person name="Bills G."/>
            <person name="Bluhm B."/>
            <person name="Cannon C."/>
            <person name="Castanera R."/>
            <person name="Culley D."/>
            <person name="Daum C."/>
            <person name="Ezra D."/>
            <person name="Gonzalez J."/>
            <person name="Henrissat B."/>
            <person name="Kuo A."/>
            <person name="Liang C."/>
            <person name="Lipzen A."/>
            <person name="Lutzoni F."/>
            <person name="Magnuson J."/>
            <person name="Mondo S."/>
            <person name="Nolan M."/>
            <person name="Ohm R."/>
            <person name="Pangilinan J."/>
            <person name="Park H.-J."/>
            <person name="Ramirez L."/>
            <person name="Alfaro M."/>
            <person name="Sun H."/>
            <person name="Tritt A."/>
            <person name="Yoshinaga Y."/>
            <person name="Zwiers L.-H."/>
            <person name="Turgeon B."/>
            <person name="Goodwin S."/>
            <person name="Spatafora J."/>
            <person name="Crous P."/>
            <person name="Grigoriev I."/>
        </authorList>
    </citation>
    <scope>NUCLEOTIDE SEQUENCE</scope>
    <source>
        <strain evidence="6 8">CBS 304.34</strain>
    </source>
</reference>
<dbReference type="AlphaFoldDB" id="A0A6A6YZT3"/>
<accession>A0A6A6YZT3</accession>
<keyword evidence="4 5" id="KW-0472">Membrane</keyword>
<dbReference type="OrthoDB" id="277931at2759"/>
<evidence type="ECO:0000313" key="7">
    <source>
        <dbReference type="Proteomes" id="UP000504636"/>
    </source>
</evidence>
<name>A0A6A6YZT3_9PEZI</name>
<feature type="transmembrane region" description="Helical" evidence="5">
    <location>
        <begin position="191"/>
        <end position="214"/>
    </location>
</feature>
<organism evidence="6">
    <name type="scientific">Mytilinidion resinicola</name>
    <dbReference type="NCBI Taxonomy" id="574789"/>
    <lineage>
        <taxon>Eukaryota</taxon>
        <taxon>Fungi</taxon>
        <taxon>Dikarya</taxon>
        <taxon>Ascomycota</taxon>
        <taxon>Pezizomycotina</taxon>
        <taxon>Dothideomycetes</taxon>
        <taxon>Pleosporomycetidae</taxon>
        <taxon>Mytilinidiales</taxon>
        <taxon>Mytilinidiaceae</taxon>
        <taxon>Mytilinidion</taxon>
    </lineage>
</organism>